<proteinExistence type="predicted"/>
<name>A0A6P6YGR2_DERPT</name>
<dbReference type="OrthoDB" id="10064535at2759"/>
<evidence type="ECO:0000313" key="1">
    <source>
        <dbReference type="Proteomes" id="UP000515146"/>
    </source>
</evidence>
<reference evidence="2" key="1">
    <citation type="submission" date="2025-08" db="UniProtKB">
        <authorList>
            <consortium name="RefSeq"/>
        </authorList>
    </citation>
    <scope>IDENTIFICATION</scope>
    <source>
        <strain evidence="2">Airmid</strain>
    </source>
</reference>
<accession>A0A6P6YGR2</accession>
<keyword evidence="1" id="KW-1185">Reference proteome</keyword>
<evidence type="ECO:0000313" key="2">
    <source>
        <dbReference type="RefSeq" id="XP_027204004.1"/>
    </source>
</evidence>
<dbReference type="CTD" id="42182"/>
<dbReference type="OMA" id="RNICVAK"/>
<sequence>MNSIRLMTGIFNRNFMFFTTKRILIQSRTNANSSTSLKFQFDQHSNDNHPLTSTTFDNEKIDENFFEQYVSHEFQMSRMETKKIYFLYDDLIRKNYPTNESIVHLCKFLKLFFTAKEIQYNPKPFLLPFQQLYNRTLLLKEIGFRSIQIPMIGLINEILKLNLLQLRKHFDYPIEQNCFDKMCKHLEIYGDTKTGLSLQIENFYEKSIDQIPLNELRIQLTACYLSNCLKISNNRSLHLCRKNSRLLMEINLMTIKMNITFLQNNFNYSANKIINNGLFLMINPENLSLITTKLRSIVGDHLYEHLIIMPEILRLNFNQIIQNFELIKQKCDGQFYIRSIDLISMDPERLISIFNSIDSNEDFKQLNLQIFGPDFLALNYQKILNRIEKLKQEEIPFNRLPLTFFTVNDLEFKHMLNDLINDPELRIRFFLEIRFGIHDYNRIKNQLYHISNVNTEKYSRLNANRVIEFLISMNFDKELIIEFVYLIFFDYKLVKGAYFYLCNRMDRSSATSTTSTTNKLFLKNLVEHLQTTRPATKILQNISYQNLMS</sequence>
<organism evidence="1 2">
    <name type="scientific">Dermatophagoides pteronyssinus</name>
    <name type="common">European house dust mite</name>
    <dbReference type="NCBI Taxonomy" id="6956"/>
    <lineage>
        <taxon>Eukaryota</taxon>
        <taxon>Metazoa</taxon>
        <taxon>Ecdysozoa</taxon>
        <taxon>Arthropoda</taxon>
        <taxon>Chelicerata</taxon>
        <taxon>Arachnida</taxon>
        <taxon>Acari</taxon>
        <taxon>Acariformes</taxon>
        <taxon>Sarcoptiformes</taxon>
        <taxon>Astigmata</taxon>
        <taxon>Psoroptidia</taxon>
        <taxon>Analgoidea</taxon>
        <taxon>Pyroglyphidae</taxon>
        <taxon>Dermatophagoidinae</taxon>
        <taxon>Dermatophagoides</taxon>
    </lineage>
</organism>
<gene>
    <name evidence="2" type="primary">LOC113797767</name>
</gene>
<protein>
    <submittedName>
        <fullName evidence="2">Uncharacterized protein LOC113797767</fullName>
    </submittedName>
</protein>
<dbReference type="RefSeq" id="XP_027204004.1">
    <property type="nucleotide sequence ID" value="XM_027348203.1"/>
</dbReference>
<dbReference type="InParanoid" id="A0A6P6YGR2"/>
<dbReference type="FunCoup" id="A0A6P6YGR2">
    <property type="interactions" value="64"/>
</dbReference>
<dbReference type="KEGG" id="dpte:113797767"/>
<dbReference type="Proteomes" id="UP000515146">
    <property type="component" value="Unplaced"/>
</dbReference>
<dbReference type="AlphaFoldDB" id="A0A6P6YGR2"/>